<dbReference type="Proteomes" id="UP000316968">
    <property type="component" value="Chromosome"/>
</dbReference>
<evidence type="ECO:0000313" key="1">
    <source>
        <dbReference type="EMBL" id="QDH20943.1"/>
    </source>
</evidence>
<dbReference type="AlphaFoldDB" id="A0A4Y6UTA6"/>
<protein>
    <submittedName>
        <fullName evidence="1">Uncharacterized protein</fullName>
    </submittedName>
</protein>
<dbReference type="RefSeq" id="WP_141447491.1">
    <property type="nucleotide sequence ID" value="NZ_CP041217.1"/>
</dbReference>
<gene>
    <name evidence="1" type="ORF">FFV09_08815</name>
</gene>
<name>A0A4Y6UTA6_SACBS</name>
<evidence type="ECO:0000313" key="2">
    <source>
        <dbReference type="Proteomes" id="UP000316968"/>
    </source>
</evidence>
<organism evidence="1 2">
    <name type="scientific">Saccharibacillus brassicae</name>
    <dbReference type="NCBI Taxonomy" id="2583377"/>
    <lineage>
        <taxon>Bacteria</taxon>
        <taxon>Bacillati</taxon>
        <taxon>Bacillota</taxon>
        <taxon>Bacilli</taxon>
        <taxon>Bacillales</taxon>
        <taxon>Paenibacillaceae</taxon>
        <taxon>Saccharibacillus</taxon>
    </lineage>
</organism>
<reference evidence="1 2" key="1">
    <citation type="submission" date="2019-06" db="EMBL/GenBank/DDBJ databases">
        <title>Saccharibacillus brassicae sp. nov., an endophytic bacterium isolated from Chinese cabbage seeds (Brassica pekinensis).</title>
        <authorList>
            <person name="Jiang L."/>
            <person name="Lee J."/>
            <person name="Kim S.W."/>
        </authorList>
    </citation>
    <scope>NUCLEOTIDE SEQUENCE [LARGE SCALE GENOMIC DNA]</scope>
    <source>
        <strain evidence="2">KCTC 43072 / ATSA2</strain>
    </source>
</reference>
<dbReference type="EMBL" id="CP041217">
    <property type="protein sequence ID" value="QDH20943.1"/>
    <property type="molecule type" value="Genomic_DNA"/>
</dbReference>
<dbReference type="KEGG" id="saca:FFV09_08815"/>
<keyword evidence="2" id="KW-1185">Reference proteome</keyword>
<proteinExistence type="predicted"/>
<accession>A0A4Y6UTA6</accession>
<sequence>MRNFNSLNSLFVVLDRLPLALGGIVHVQNRNGISLSKFEPTTLKFGQGTRLSGTAHEQRNAAPVSRLRTRSALFARPIDQPQP</sequence>
<dbReference type="OrthoDB" id="2679243at2"/>